<dbReference type="GO" id="GO:0009055">
    <property type="term" value="F:electron transfer activity"/>
    <property type="evidence" value="ECO:0007669"/>
    <property type="project" value="InterPro"/>
</dbReference>
<dbReference type="Proteomes" id="UP000004491">
    <property type="component" value="Unassembled WGS sequence"/>
</dbReference>
<proteinExistence type="predicted"/>
<dbReference type="GO" id="GO:0020037">
    <property type="term" value="F:heme binding"/>
    <property type="evidence" value="ECO:0007669"/>
    <property type="project" value="InterPro"/>
</dbReference>
<evidence type="ECO:0000259" key="7">
    <source>
        <dbReference type="PROSITE" id="PS51007"/>
    </source>
</evidence>
<gene>
    <name evidence="8" type="ORF">Rifp1Sym_bz00160</name>
</gene>
<dbReference type="PROSITE" id="PS51007">
    <property type="entry name" value="CYTC"/>
    <property type="match status" value="2"/>
</dbReference>
<evidence type="ECO:0000256" key="3">
    <source>
        <dbReference type="ARBA" id="ARBA00022723"/>
    </source>
</evidence>
<dbReference type="Pfam" id="PF00034">
    <property type="entry name" value="Cytochrom_C"/>
    <property type="match status" value="2"/>
</dbReference>
<dbReference type="GO" id="GO:0046872">
    <property type="term" value="F:metal ion binding"/>
    <property type="evidence" value="ECO:0007669"/>
    <property type="project" value="UniProtKB-KW"/>
</dbReference>
<keyword evidence="5 6" id="KW-0408">Iron</keyword>
<evidence type="ECO:0000256" key="4">
    <source>
        <dbReference type="ARBA" id="ARBA00022982"/>
    </source>
</evidence>
<dbReference type="InterPro" id="IPR036909">
    <property type="entry name" value="Cyt_c-like_dom_sf"/>
</dbReference>
<keyword evidence="1" id="KW-0813">Transport</keyword>
<dbReference type="InterPro" id="IPR009056">
    <property type="entry name" value="Cyt_c-like_dom"/>
</dbReference>
<evidence type="ECO:0000313" key="8">
    <source>
        <dbReference type="EMBL" id="EGV51010.1"/>
    </source>
</evidence>
<keyword evidence="4" id="KW-0249">Electron transport</keyword>
<dbReference type="SUPFAM" id="SSF46626">
    <property type="entry name" value="Cytochrome c"/>
    <property type="match status" value="2"/>
</dbReference>
<keyword evidence="3 6" id="KW-0479">Metal-binding</keyword>
<dbReference type="AlphaFoldDB" id="G2DEF6"/>
<dbReference type="PANTHER" id="PTHR33751:SF9">
    <property type="entry name" value="CYTOCHROME C4"/>
    <property type="match status" value="1"/>
</dbReference>
<protein>
    <submittedName>
        <fullName evidence="8">Cytochrome c4</fullName>
    </submittedName>
</protein>
<name>G2DEF6_9GAMM</name>
<keyword evidence="9" id="KW-1185">Reference proteome</keyword>
<accession>G2DEF6</accession>
<evidence type="ECO:0000256" key="1">
    <source>
        <dbReference type="ARBA" id="ARBA00022448"/>
    </source>
</evidence>
<dbReference type="Gene3D" id="1.10.760.10">
    <property type="entry name" value="Cytochrome c-like domain"/>
    <property type="match status" value="2"/>
</dbReference>
<dbReference type="InterPro" id="IPR050597">
    <property type="entry name" value="Cytochrome_c_Oxidase_Subunit"/>
</dbReference>
<organism evidence="8 9">
    <name type="scientific">endosymbiont of Riftia pachyptila</name>
    <name type="common">vent Ph05</name>
    <dbReference type="NCBI Taxonomy" id="1048808"/>
    <lineage>
        <taxon>Bacteria</taxon>
        <taxon>Pseudomonadati</taxon>
        <taxon>Pseudomonadota</taxon>
        <taxon>Gammaproteobacteria</taxon>
        <taxon>sulfur-oxidizing symbionts</taxon>
    </lineage>
</organism>
<feature type="domain" description="Cytochrome c" evidence="7">
    <location>
        <begin position="107"/>
        <end position="188"/>
    </location>
</feature>
<dbReference type="EMBL" id="AFOC01000053">
    <property type="protein sequence ID" value="EGV51010.1"/>
    <property type="molecule type" value="Genomic_DNA"/>
</dbReference>
<keyword evidence="2 6" id="KW-0349">Heme</keyword>
<reference evidence="8" key="1">
    <citation type="journal article" date="2011" name="ISME J.">
        <title>The endosymbionts of the deep-sea tubeworms Riftia pachyptila and Tevnia jerichonana share an identical physiology as revealed by proteogenomic analyses.</title>
        <authorList>
            <person name="Gardebrecht A."/>
            <person name="Markert S."/>
            <person name="Felbeck H."/>
            <person name="Thuermer A."/>
            <person name="Albrecht D."/>
            <person name="Wollherr A."/>
            <person name="Kabisch J."/>
            <person name="Lehmann R."/>
            <person name="Daniel R."/>
            <person name="Liesegang H."/>
            <person name="Hecker M."/>
            <person name="Sievert S.M."/>
            <person name="Schweder T."/>
        </authorList>
    </citation>
    <scope>NUCLEOTIDE SEQUENCE [LARGE SCALE GENOMIC DNA]</scope>
</reference>
<evidence type="ECO:0000256" key="5">
    <source>
        <dbReference type="ARBA" id="ARBA00023004"/>
    </source>
</evidence>
<evidence type="ECO:0000313" key="9">
    <source>
        <dbReference type="Proteomes" id="UP000004491"/>
    </source>
</evidence>
<feature type="domain" description="Cytochrome c" evidence="7">
    <location>
        <begin position="204"/>
        <end position="286"/>
    </location>
</feature>
<dbReference type="PANTHER" id="PTHR33751">
    <property type="entry name" value="CBB3-TYPE CYTOCHROME C OXIDASE SUBUNIT FIXP"/>
    <property type="match status" value="1"/>
</dbReference>
<evidence type="ECO:0000256" key="2">
    <source>
        <dbReference type="ARBA" id="ARBA00022617"/>
    </source>
</evidence>
<comment type="caution">
    <text evidence="8">The sequence shown here is derived from an EMBL/GenBank/DDBJ whole genome shotgun (WGS) entry which is preliminary data.</text>
</comment>
<evidence type="ECO:0000256" key="6">
    <source>
        <dbReference type="PROSITE-ProRule" id="PRU00433"/>
    </source>
</evidence>
<sequence length="291" mass="32536">MNRINAFVTMPASLSDQNNQPQGPAHKLKKILPFFSASRDHALGWGEEIRLEVEAWPSATMPGPFQTKQPPPIRAATCAIRPLTRRLPMKRLLLTILLTLPLTSQAIDLENGKKLSRSCALCHGIYGQGTPGPASPRLAGTPAGYMTKQIEAYIRGDRLNPRMVITSSLRSLSEDDIDDISAYYASINLETIAPRLAEIPLWPGAIDAGKAIYNEECKSCHRKNGMGKSRKSIPALALQYSQYLFRQIKMFQWKQRVHDDDPEDDTFDEFDDRQVESILAYISSLAPNNKK</sequence>